<organism evidence="2 3">
    <name type="scientific">Candidatus Pseudobacter hemicellulosilyticus</name>
    <dbReference type="NCBI Taxonomy" id="3121375"/>
    <lineage>
        <taxon>Bacteria</taxon>
        <taxon>Pseudomonadati</taxon>
        <taxon>Bacteroidota</taxon>
        <taxon>Chitinophagia</taxon>
        <taxon>Chitinophagales</taxon>
        <taxon>Chitinophagaceae</taxon>
        <taxon>Pseudobacter</taxon>
    </lineage>
</organism>
<dbReference type="InterPro" id="IPR018873">
    <property type="entry name" value="KilA-N_DNA-bd_domain"/>
</dbReference>
<sequence length="188" mass="22068">MPKSSSLPVIREETIINRIFIVRGQKIMIDRDLAEMYGVETRTLKQAVRRNLNRFPEDFMFEMTGTEFENWRSQIVISKQDRKGLRYAPFCFTEQGVTMLSCILNSEKAIAVNIQIVRVFSRMREMLLTHKDIFVKLEQIEKKLLQHDHQIQKHGEDIQAVFEAIKALLAPPAETRSRIGFRRSEELE</sequence>
<dbReference type="EMBL" id="CP119311">
    <property type="protein sequence ID" value="WEK35744.1"/>
    <property type="molecule type" value="Genomic_DNA"/>
</dbReference>
<protein>
    <submittedName>
        <fullName evidence="2">ORF6N domain-containing protein</fullName>
    </submittedName>
</protein>
<dbReference type="AlphaFoldDB" id="A0AAJ5WT96"/>
<reference evidence="2" key="1">
    <citation type="submission" date="2023-03" db="EMBL/GenBank/DDBJ databases">
        <title>Andean soil-derived lignocellulolytic bacterial consortium as a source of novel taxa and putative plastic-active enzymes.</title>
        <authorList>
            <person name="Diaz-Garcia L."/>
            <person name="Chuvochina M."/>
            <person name="Feuerriegel G."/>
            <person name="Bunk B."/>
            <person name="Sproer C."/>
            <person name="Streit W.R."/>
            <person name="Rodriguez L.M."/>
            <person name="Overmann J."/>
            <person name="Jimenez D.J."/>
        </authorList>
    </citation>
    <scope>NUCLEOTIDE SEQUENCE</scope>
    <source>
        <strain evidence="2">MAG 7</strain>
    </source>
</reference>
<evidence type="ECO:0000313" key="3">
    <source>
        <dbReference type="Proteomes" id="UP001220610"/>
    </source>
</evidence>
<evidence type="ECO:0000313" key="2">
    <source>
        <dbReference type="EMBL" id="WEK35744.1"/>
    </source>
</evidence>
<dbReference type="Proteomes" id="UP001220610">
    <property type="component" value="Chromosome"/>
</dbReference>
<evidence type="ECO:0000259" key="1">
    <source>
        <dbReference type="Pfam" id="PF10543"/>
    </source>
</evidence>
<accession>A0AAJ5WT96</accession>
<gene>
    <name evidence="2" type="ORF">P0Y53_24930</name>
</gene>
<dbReference type="Pfam" id="PF10543">
    <property type="entry name" value="ORF6N"/>
    <property type="match status" value="1"/>
</dbReference>
<name>A0AAJ5WT96_9BACT</name>
<feature type="domain" description="KilA-N DNA-binding" evidence="1">
    <location>
        <begin position="17"/>
        <end position="102"/>
    </location>
</feature>
<proteinExistence type="predicted"/>